<feature type="domain" description="SRCR" evidence="7">
    <location>
        <begin position="194"/>
        <end position="294"/>
    </location>
</feature>
<feature type="disulfide bond" evidence="5">
    <location>
        <begin position="138"/>
        <end position="148"/>
    </location>
</feature>
<dbReference type="FunFam" id="3.10.250.10:FF:000001">
    <property type="entry name" value="Lysyl oxidase 4 isoform X1"/>
    <property type="match status" value="2"/>
</dbReference>
<feature type="domain" description="SRCR" evidence="7">
    <location>
        <begin position="501"/>
        <end position="601"/>
    </location>
</feature>
<evidence type="ECO:0000256" key="2">
    <source>
        <dbReference type="ARBA" id="ARBA00022737"/>
    </source>
</evidence>
<feature type="disulfide bond" evidence="5">
    <location>
        <begin position="539"/>
        <end position="600"/>
    </location>
</feature>
<feature type="compositionally biased region" description="Low complexity" evidence="6">
    <location>
        <begin position="333"/>
        <end position="347"/>
    </location>
</feature>
<evidence type="ECO:0000256" key="1">
    <source>
        <dbReference type="ARBA" id="ARBA00022729"/>
    </source>
</evidence>
<dbReference type="AlphaFoldDB" id="A0A3P8VUQ4"/>
<dbReference type="PROSITE" id="PS00420">
    <property type="entry name" value="SRCR_1"/>
    <property type="match status" value="2"/>
</dbReference>
<feature type="disulfide bond" evidence="5">
    <location>
        <begin position="397"/>
        <end position="461"/>
    </location>
</feature>
<dbReference type="InParanoid" id="A0A3P8VUQ4"/>
<dbReference type="PROSITE" id="PS50287">
    <property type="entry name" value="SRCR_2"/>
    <property type="match status" value="4"/>
</dbReference>
<feature type="domain" description="SRCR" evidence="7">
    <location>
        <begin position="71"/>
        <end position="169"/>
    </location>
</feature>
<evidence type="ECO:0000256" key="3">
    <source>
        <dbReference type="ARBA" id="ARBA00023157"/>
    </source>
</evidence>
<reference evidence="8" key="3">
    <citation type="submission" date="2025-09" db="UniProtKB">
        <authorList>
            <consortium name="Ensembl"/>
        </authorList>
    </citation>
    <scope>IDENTIFICATION</scope>
</reference>
<dbReference type="PRINTS" id="PR00258">
    <property type="entry name" value="SPERACTRCPTR"/>
</dbReference>
<dbReference type="GO" id="GO:0005886">
    <property type="term" value="C:plasma membrane"/>
    <property type="evidence" value="ECO:0007669"/>
    <property type="project" value="TreeGrafter"/>
</dbReference>
<dbReference type="GeneTree" id="ENSGT00950000183145"/>
<dbReference type="Pfam" id="PF00530">
    <property type="entry name" value="SRCR"/>
    <property type="match status" value="4"/>
</dbReference>
<dbReference type="Ensembl" id="ENSCSET00000017259.1">
    <property type="protein sequence ID" value="ENSCSEP00000017046.1"/>
    <property type="gene ID" value="ENSCSEG00000010953.1"/>
</dbReference>
<keyword evidence="9" id="KW-1185">Reference proteome</keyword>
<evidence type="ECO:0000256" key="6">
    <source>
        <dbReference type="SAM" id="MobiDB-lite"/>
    </source>
</evidence>
<feature type="region of interest" description="Disordered" evidence="6">
    <location>
        <begin position="296"/>
        <end position="347"/>
    </location>
</feature>
<dbReference type="InterPro" id="IPR001190">
    <property type="entry name" value="SRCR"/>
</dbReference>
<evidence type="ECO:0000259" key="7">
    <source>
        <dbReference type="PROSITE" id="PS50287"/>
    </source>
</evidence>
<comment type="caution">
    <text evidence="5">Lacks conserved residue(s) required for the propagation of feature annotation.</text>
</comment>
<evidence type="ECO:0000256" key="4">
    <source>
        <dbReference type="ARBA" id="ARBA00023180"/>
    </source>
</evidence>
<dbReference type="KEGG" id="csem:103395177"/>
<evidence type="ECO:0000313" key="8">
    <source>
        <dbReference type="Ensembl" id="ENSCSEP00000017046.1"/>
    </source>
</evidence>
<keyword evidence="2" id="KW-0677">Repeat</keyword>
<reference evidence="8 9" key="1">
    <citation type="journal article" date="2014" name="Nat. Genet.">
        <title>Whole-genome sequence of a flatfish provides insights into ZW sex chromosome evolution and adaptation to a benthic lifestyle.</title>
        <authorList>
            <person name="Chen S."/>
            <person name="Zhang G."/>
            <person name="Shao C."/>
            <person name="Huang Q."/>
            <person name="Liu G."/>
            <person name="Zhang P."/>
            <person name="Song W."/>
            <person name="An N."/>
            <person name="Chalopin D."/>
            <person name="Volff J.N."/>
            <person name="Hong Y."/>
            <person name="Li Q."/>
            <person name="Sha Z."/>
            <person name="Zhou H."/>
            <person name="Xie M."/>
            <person name="Yu Q."/>
            <person name="Liu Y."/>
            <person name="Xiang H."/>
            <person name="Wang N."/>
            <person name="Wu K."/>
            <person name="Yang C."/>
            <person name="Zhou Q."/>
            <person name="Liao X."/>
            <person name="Yang L."/>
            <person name="Hu Q."/>
            <person name="Zhang J."/>
            <person name="Meng L."/>
            <person name="Jin L."/>
            <person name="Tian Y."/>
            <person name="Lian J."/>
            <person name="Yang J."/>
            <person name="Miao G."/>
            <person name="Liu S."/>
            <person name="Liang Z."/>
            <person name="Yan F."/>
            <person name="Li Y."/>
            <person name="Sun B."/>
            <person name="Zhang H."/>
            <person name="Zhang J."/>
            <person name="Zhu Y."/>
            <person name="Du M."/>
            <person name="Zhao Y."/>
            <person name="Schartl M."/>
            <person name="Tang Q."/>
            <person name="Wang J."/>
        </authorList>
    </citation>
    <scope>NUCLEOTIDE SEQUENCE</scope>
</reference>
<protein>
    <recommendedName>
        <fullName evidence="7">SRCR domain-containing protein</fullName>
    </recommendedName>
</protein>
<dbReference type="Gene3D" id="3.10.250.10">
    <property type="entry name" value="SRCR-like domain"/>
    <property type="match status" value="4"/>
</dbReference>
<keyword evidence="1" id="KW-0732">Signal</keyword>
<dbReference type="Proteomes" id="UP000265120">
    <property type="component" value="Chromosome 19"/>
</dbReference>
<dbReference type="GO" id="GO:0004252">
    <property type="term" value="F:serine-type endopeptidase activity"/>
    <property type="evidence" value="ECO:0007669"/>
    <property type="project" value="TreeGrafter"/>
</dbReference>
<feature type="disulfide bond" evidence="5">
    <location>
        <begin position="263"/>
        <end position="273"/>
    </location>
</feature>
<dbReference type="GO" id="GO:0031638">
    <property type="term" value="P:zymogen activation"/>
    <property type="evidence" value="ECO:0007669"/>
    <property type="project" value="TreeGrafter"/>
</dbReference>
<feature type="disulfide bond" evidence="5">
    <location>
        <begin position="570"/>
        <end position="580"/>
    </location>
</feature>
<evidence type="ECO:0000313" key="9">
    <source>
        <dbReference type="Proteomes" id="UP000265120"/>
    </source>
</evidence>
<keyword evidence="4" id="KW-0325">Glycoprotein</keyword>
<dbReference type="PANTHER" id="PTHR48071">
    <property type="entry name" value="SRCR DOMAIN-CONTAINING PROTEIN"/>
    <property type="match status" value="1"/>
</dbReference>
<feature type="disulfide bond" evidence="5">
    <location>
        <begin position="219"/>
        <end position="283"/>
    </location>
</feature>
<name>A0A3P8VUQ4_CYNSE</name>
<reference evidence="8" key="2">
    <citation type="submission" date="2025-08" db="UniProtKB">
        <authorList>
            <consortium name="Ensembl"/>
        </authorList>
    </citation>
    <scope>IDENTIFICATION</scope>
</reference>
<feature type="disulfide bond" evidence="5">
    <location>
        <begin position="410"/>
        <end position="471"/>
    </location>
</feature>
<evidence type="ECO:0000256" key="5">
    <source>
        <dbReference type="PROSITE-ProRule" id="PRU00196"/>
    </source>
</evidence>
<proteinExistence type="predicted"/>
<feature type="disulfide bond" evidence="5">
    <location>
        <begin position="526"/>
        <end position="590"/>
    </location>
</feature>
<dbReference type="FunFam" id="3.10.250.10:FF:000006">
    <property type="entry name" value="neurotrypsin isoform X2"/>
    <property type="match status" value="2"/>
</dbReference>
<keyword evidence="3 5" id="KW-1015">Disulfide bond</keyword>
<dbReference type="PANTHER" id="PTHR48071:SF24">
    <property type="entry name" value="DELETED IN MALIGNANT BRAIN TUMORS 1 PROTEIN-LIKE"/>
    <property type="match status" value="1"/>
</dbReference>
<feature type="compositionally biased region" description="Polar residues" evidence="6">
    <location>
        <begin position="310"/>
        <end position="325"/>
    </location>
</feature>
<sequence length="603" mass="65621">MVSQSAMPSHRAVESKCGCWNPGFWLLVLQLESLVVVAFSSVLQVGAVKMNKRDLSDRGVPNPMTPSQYQVRLVNGQNRCEGRLEVEYNGQWGTVCDDDWDKVDADVVCRQLNCGVARKPMSGFGQGSGQILLDNVDCLGFERGLGECYSPGWGVHNCYHNEDVGLVCTGQYTPENYILTPPPNPGYSYREGTIRLENGQNACQGRVEVFYQGNWGTVCDDEWDIRDARVVCTQLNCGEAVRAYSNSFFNYGTGRILMDNVRCNGNELHITQCPHNGWERHNCGHHEDAGVVCTGSSTTGSPPLTEQERSLNSTKNQTAVTTGSVPVSRVPNTTTETSTTTTTTTTTTTITTATTTGTTTTVPTQNPAIHPIRLEGGSHHCEGRLEILNKNAWGTVCDDDWSRTNALVVCRQLGCGPVNATRWNHKFSYGRDQILLDNVNCIGSELGLNLCFHLGFGVHNCGHQEDVGVVCTMPVPVGRSFDVTDSTSVPQTTTNPPEGSLRLAGGRYPCEGRVEIYLHSSWGTVCDDAWDLPDAQVVCRQLGCGEASAAQVEAFFGAGRGIIQLDNLKCDGTEAFLLDCSHISWNVHNCNHAEDAGVTCSLS</sequence>
<feature type="domain" description="SRCR" evidence="7">
    <location>
        <begin position="372"/>
        <end position="472"/>
    </location>
</feature>
<dbReference type="SMART" id="SM00202">
    <property type="entry name" value="SR"/>
    <property type="match status" value="4"/>
</dbReference>
<accession>A0A3P8VUQ4</accession>
<feature type="disulfide bond" evidence="5">
    <location>
        <begin position="441"/>
        <end position="451"/>
    </location>
</feature>
<dbReference type="SUPFAM" id="SSF56487">
    <property type="entry name" value="SRCR-like"/>
    <property type="match status" value="4"/>
</dbReference>
<dbReference type="InterPro" id="IPR036772">
    <property type="entry name" value="SRCR-like_dom_sf"/>
</dbReference>
<organism evidence="8 9">
    <name type="scientific">Cynoglossus semilaevis</name>
    <name type="common">Tongue sole</name>
    <dbReference type="NCBI Taxonomy" id="244447"/>
    <lineage>
        <taxon>Eukaryota</taxon>
        <taxon>Metazoa</taxon>
        <taxon>Chordata</taxon>
        <taxon>Craniata</taxon>
        <taxon>Vertebrata</taxon>
        <taxon>Euteleostomi</taxon>
        <taxon>Actinopterygii</taxon>
        <taxon>Neopterygii</taxon>
        <taxon>Teleostei</taxon>
        <taxon>Neoteleostei</taxon>
        <taxon>Acanthomorphata</taxon>
        <taxon>Carangaria</taxon>
        <taxon>Pleuronectiformes</taxon>
        <taxon>Pleuronectoidei</taxon>
        <taxon>Cynoglossidae</taxon>
        <taxon>Cynoglossinae</taxon>
        <taxon>Cynoglossus</taxon>
    </lineage>
</organism>
<dbReference type="STRING" id="244447.ENSCSEP00000017046"/>
<feature type="disulfide bond" evidence="5">
    <location>
        <begin position="232"/>
        <end position="293"/>
    </location>
</feature>
<dbReference type="OMA" id="XHLRLAN"/>